<protein>
    <submittedName>
        <fullName evidence="1">DUF4136 domain-containing protein</fullName>
    </submittedName>
</protein>
<dbReference type="EMBL" id="VUOC01000002">
    <property type="protein sequence ID" value="KAA2242899.1"/>
    <property type="molecule type" value="Genomic_DNA"/>
</dbReference>
<reference evidence="1 2" key="1">
    <citation type="submission" date="2019-09" db="EMBL/GenBank/DDBJ databases">
        <title>Chitinophaga ginsengihumi sp. nov., isolated from soil of ginseng rhizosphere.</title>
        <authorList>
            <person name="Lee J."/>
        </authorList>
    </citation>
    <scope>NUCLEOTIDE SEQUENCE [LARGE SCALE GENOMIC DNA]</scope>
    <source>
        <strain evidence="1 2">BN140078</strain>
    </source>
</reference>
<evidence type="ECO:0000313" key="2">
    <source>
        <dbReference type="Proteomes" id="UP000324611"/>
    </source>
</evidence>
<evidence type="ECO:0000313" key="1">
    <source>
        <dbReference type="EMBL" id="KAA2242899.1"/>
    </source>
</evidence>
<reference evidence="1 2" key="2">
    <citation type="submission" date="2019-09" db="EMBL/GenBank/DDBJ databases">
        <authorList>
            <person name="Jin C."/>
        </authorList>
    </citation>
    <scope>NUCLEOTIDE SEQUENCE [LARGE SCALE GENOMIC DNA]</scope>
    <source>
        <strain evidence="1 2">BN140078</strain>
    </source>
</reference>
<name>A0A5B2VXY9_9BACT</name>
<keyword evidence="2" id="KW-1185">Reference proteome</keyword>
<dbReference type="Proteomes" id="UP000324611">
    <property type="component" value="Unassembled WGS sequence"/>
</dbReference>
<proteinExistence type="predicted"/>
<dbReference type="AlphaFoldDB" id="A0A5B2VXY9"/>
<gene>
    <name evidence="1" type="ORF">F0L74_10245</name>
</gene>
<comment type="caution">
    <text evidence="1">The sequence shown here is derived from an EMBL/GenBank/DDBJ whole genome shotgun (WGS) entry which is preliminary data.</text>
</comment>
<organism evidence="1 2">
    <name type="scientific">Chitinophaga agrisoli</name>
    <dbReference type="NCBI Taxonomy" id="2607653"/>
    <lineage>
        <taxon>Bacteria</taxon>
        <taxon>Pseudomonadati</taxon>
        <taxon>Bacteroidota</taxon>
        <taxon>Chitinophagia</taxon>
        <taxon>Chitinophagales</taxon>
        <taxon>Chitinophagaceae</taxon>
        <taxon>Chitinophaga</taxon>
    </lineage>
</organism>
<dbReference type="RefSeq" id="WP_149837774.1">
    <property type="nucleotide sequence ID" value="NZ_VUOC01000002.1"/>
</dbReference>
<sequence>MRKITHWIILLIAGIMLFSCTGSTRITGSWKNPEIPAAARDYKSVFIAALVRNMEVRTKLENAMAAQASLRDIKAYKSTDYLAPRFQEKMPNREEMVQKIKATGAQTILSVSLLDKHSETRYVRGNLGYAPVPTYGWYRGFYAYYTHWYPMVYDPGYYVTDRTYFLEANLYDASDEKLLWSAQSETVNPSGIDQFVQEYPQKLVAQMIRDGLLQK</sequence>
<accession>A0A5B2VXY9</accession>
<dbReference type="PROSITE" id="PS51257">
    <property type="entry name" value="PROKAR_LIPOPROTEIN"/>
    <property type="match status" value="1"/>
</dbReference>